<dbReference type="Proteomes" id="UP000814176">
    <property type="component" value="Unassembled WGS sequence"/>
</dbReference>
<evidence type="ECO:0008006" key="4">
    <source>
        <dbReference type="Google" id="ProtNLM"/>
    </source>
</evidence>
<evidence type="ECO:0000313" key="2">
    <source>
        <dbReference type="EMBL" id="KAH9836078.1"/>
    </source>
</evidence>
<proteinExistence type="predicted"/>
<sequence>MLTYWRTSNIHRALRMQGRKRNLASMVLKDGTVYFAQLTFLNIMSAIGVKLRDGIVVQFAQVLASIVFSRFILDLRNFYLTDSGGDTGYAPSDAALQGSGTFSTVVFSHWRVVGNFGATVEDWLGDSHEEHLNTSSVQNVPQFSEDPFSAGLLQAMEVPEGQVTPPIIA</sequence>
<dbReference type="RefSeq" id="XP_047778363.1">
    <property type="nucleotide sequence ID" value="XM_047919646.1"/>
</dbReference>
<name>A0ABQ8KF00_9APHY</name>
<protein>
    <recommendedName>
        <fullName evidence="4">ABC transmembrane type-1 domain-containing protein</fullName>
    </recommendedName>
</protein>
<accession>A0ABQ8KF00</accession>
<reference evidence="2 3" key="1">
    <citation type="journal article" date="2021" name="Environ. Microbiol.">
        <title>Gene family expansions and transcriptome signatures uncover fungal adaptations to wood decay.</title>
        <authorList>
            <person name="Hage H."/>
            <person name="Miyauchi S."/>
            <person name="Viragh M."/>
            <person name="Drula E."/>
            <person name="Min B."/>
            <person name="Chaduli D."/>
            <person name="Navarro D."/>
            <person name="Favel A."/>
            <person name="Norest M."/>
            <person name="Lesage-Meessen L."/>
            <person name="Balint B."/>
            <person name="Merenyi Z."/>
            <person name="de Eugenio L."/>
            <person name="Morin E."/>
            <person name="Martinez A.T."/>
            <person name="Baldrian P."/>
            <person name="Stursova M."/>
            <person name="Martinez M.J."/>
            <person name="Novotny C."/>
            <person name="Magnuson J.K."/>
            <person name="Spatafora J.W."/>
            <person name="Maurice S."/>
            <person name="Pangilinan J."/>
            <person name="Andreopoulos W."/>
            <person name="LaButti K."/>
            <person name="Hundley H."/>
            <person name="Na H."/>
            <person name="Kuo A."/>
            <person name="Barry K."/>
            <person name="Lipzen A."/>
            <person name="Henrissat B."/>
            <person name="Riley R."/>
            <person name="Ahrendt S."/>
            <person name="Nagy L.G."/>
            <person name="Grigoriev I.V."/>
            <person name="Martin F."/>
            <person name="Rosso M.N."/>
        </authorList>
    </citation>
    <scope>NUCLEOTIDE SEQUENCE [LARGE SCALE GENOMIC DNA]</scope>
    <source>
        <strain evidence="2 3">CIRM-BRFM 1785</strain>
    </source>
</reference>
<dbReference type="EMBL" id="JADCUA010000011">
    <property type="protein sequence ID" value="KAH9836078.1"/>
    <property type="molecule type" value="Genomic_DNA"/>
</dbReference>
<gene>
    <name evidence="2" type="ORF">C8Q71DRAFT_64997</name>
</gene>
<comment type="caution">
    <text evidence="2">The sequence shown here is derived from an EMBL/GenBank/DDBJ whole genome shotgun (WGS) entry which is preliminary data.</text>
</comment>
<keyword evidence="1" id="KW-0472">Membrane</keyword>
<keyword evidence="1" id="KW-0812">Transmembrane</keyword>
<keyword evidence="1" id="KW-1133">Transmembrane helix</keyword>
<evidence type="ECO:0000313" key="3">
    <source>
        <dbReference type="Proteomes" id="UP000814176"/>
    </source>
</evidence>
<feature type="transmembrane region" description="Helical" evidence="1">
    <location>
        <begin position="55"/>
        <end position="73"/>
    </location>
</feature>
<organism evidence="2 3">
    <name type="scientific">Rhodofomes roseus</name>
    <dbReference type="NCBI Taxonomy" id="34475"/>
    <lineage>
        <taxon>Eukaryota</taxon>
        <taxon>Fungi</taxon>
        <taxon>Dikarya</taxon>
        <taxon>Basidiomycota</taxon>
        <taxon>Agaricomycotina</taxon>
        <taxon>Agaricomycetes</taxon>
        <taxon>Polyporales</taxon>
        <taxon>Rhodofomes</taxon>
    </lineage>
</organism>
<evidence type="ECO:0000256" key="1">
    <source>
        <dbReference type="SAM" id="Phobius"/>
    </source>
</evidence>
<feature type="transmembrane region" description="Helical" evidence="1">
    <location>
        <begin position="31"/>
        <end position="49"/>
    </location>
</feature>
<dbReference type="GeneID" id="72000378"/>
<keyword evidence="3" id="KW-1185">Reference proteome</keyword>